<dbReference type="PANTHER" id="PTHR21600:SF84">
    <property type="entry name" value="PSEUDOURIDINE SYNTHASE RSUA_RLUA-LIKE DOMAIN-CONTAINING PROTEIN"/>
    <property type="match status" value="1"/>
</dbReference>
<accession>A0ABP8Y6N0</accession>
<protein>
    <recommendedName>
        <fullName evidence="2">RNA pseudouridylate synthase</fullName>
    </recommendedName>
    <alternativeName>
        <fullName evidence="3">RNA-uridine isomerase</fullName>
    </alternativeName>
</protein>
<evidence type="ECO:0000256" key="2">
    <source>
        <dbReference type="ARBA" id="ARBA00031870"/>
    </source>
</evidence>
<gene>
    <name evidence="6" type="ORF">GCM10023198_51860</name>
</gene>
<organism evidence="6 7">
    <name type="scientific">Promicromonospora umidemergens</name>
    <dbReference type="NCBI Taxonomy" id="629679"/>
    <lineage>
        <taxon>Bacteria</taxon>
        <taxon>Bacillati</taxon>
        <taxon>Actinomycetota</taxon>
        <taxon>Actinomycetes</taxon>
        <taxon>Micrococcales</taxon>
        <taxon>Promicromonosporaceae</taxon>
        <taxon>Promicromonospora</taxon>
    </lineage>
</organism>
<reference evidence="7" key="1">
    <citation type="journal article" date="2019" name="Int. J. Syst. Evol. Microbiol.">
        <title>The Global Catalogue of Microorganisms (GCM) 10K type strain sequencing project: providing services to taxonomists for standard genome sequencing and annotation.</title>
        <authorList>
            <consortium name="The Broad Institute Genomics Platform"/>
            <consortium name="The Broad Institute Genome Sequencing Center for Infectious Disease"/>
            <person name="Wu L."/>
            <person name="Ma J."/>
        </authorList>
    </citation>
    <scope>NUCLEOTIDE SEQUENCE [LARGE SCALE GENOMIC DNA]</scope>
    <source>
        <strain evidence="7">JCM 17975</strain>
    </source>
</reference>
<proteinExistence type="predicted"/>
<name>A0ABP8Y6N0_9MICO</name>
<evidence type="ECO:0000256" key="4">
    <source>
        <dbReference type="SAM" id="MobiDB-lite"/>
    </source>
</evidence>
<feature type="region of interest" description="Disordered" evidence="4">
    <location>
        <begin position="308"/>
        <end position="349"/>
    </location>
</feature>
<feature type="domain" description="Pseudouridine synthase RsuA/RluA-like" evidence="5">
    <location>
        <begin position="108"/>
        <end position="268"/>
    </location>
</feature>
<evidence type="ECO:0000256" key="1">
    <source>
        <dbReference type="ARBA" id="ARBA00000073"/>
    </source>
</evidence>
<dbReference type="RefSeq" id="WP_253869127.1">
    <property type="nucleotide sequence ID" value="NZ_BAABHM010000035.1"/>
</dbReference>
<dbReference type="InterPro" id="IPR006224">
    <property type="entry name" value="PsdUridine_synth_RluA-like_CS"/>
</dbReference>
<dbReference type="InterPro" id="IPR020103">
    <property type="entry name" value="PsdUridine_synth_cat_dom_sf"/>
</dbReference>
<evidence type="ECO:0000313" key="6">
    <source>
        <dbReference type="EMBL" id="GAA4721279.1"/>
    </source>
</evidence>
<comment type="caution">
    <text evidence="6">The sequence shown here is derived from an EMBL/GenBank/DDBJ whole genome shotgun (WGS) entry which is preliminary data.</text>
</comment>
<dbReference type="Gene3D" id="3.30.2350.10">
    <property type="entry name" value="Pseudouridine synthase"/>
    <property type="match status" value="1"/>
</dbReference>
<sequence>MRTPGPAKHRPPLPVRDGLNPTRLVLPHDPDIVARFPYALDYLLDRFHDDEARLLEKLALGEIVTGRGEPLTPTTPYEPRGFLYLYRDPPTHEDTIPFEPEVLHHDENLLVVDKPHFLATMPRGRWVRQTALVRLRIALDLPELSPAHRLDRGTAGVLVLTVRPEVRGPYQEAFARRAVRKVYEAVAPLAASDSTLPDAARVAAGEPVTLRSRIVKRRGTTRAEEIPGEPNAESLITLAAADQTRGLGLYRLEPHTGKTHQLRLHMASLGLPILHDPFWPELRDSDPDDFDRPLQLLSRSLELTDPLSGRQRRFESRRNLSEWPGHRYPHGSDPQTSPVARASDTSTGI</sequence>
<dbReference type="InterPro" id="IPR006145">
    <property type="entry name" value="PsdUridine_synth_RsuA/RluA"/>
</dbReference>
<evidence type="ECO:0000313" key="7">
    <source>
        <dbReference type="Proteomes" id="UP001500843"/>
    </source>
</evidence>
<dbReference type="SUPFAM" id="SSF55120">
    <property type="entry name" value="Pseudouridine synthase"/>
    <property type="match status" value="1"/>
</dbReference>
<dbReference type="PANTHER" id="PTHR21600">
    <property type="entry name" value="MITOCHONDRIAL RNA PSEUDOURIDINE SYNTHASE"/>
    <property type="match status" value="1"/>
</dbReference>
<dbReference type="EMBL" id="BAABHM010000035">
    <property type="protein sequence ID" value="GAA4721279.1"/>
    <property type="molecule type" value="Genomic_DNA"/>
</dbReference>
<dbReference type="Pfam" id="PF00849">
    <property type="entry name" value="PseudoU_synth_2"/>
    <property type="match status" value="1"/>
</dbReference>
<dbReference type="Proteomes" id="UP001500843">
    <property type="component" value="Unassembled WGS sequence"/>
</dbReference>
<comment type="catalytic activity">
    <reaction evidence="1">
        <text>a uridine in RNA = a pseudouridine in RNA</text>
        <dbReference type="Rhea" id="RHEA:48348"/>
        <dbReference type="Rhea" id="RHEA-COMP:12068"/>
        <dbReference type="Rhea" id="RHEA-COMP:12069"/>
        <dbReference type="ChEBI" id="CHEBI:65314"/>
        <dbReference type="ChEBI" id="CHEBI:65315"/>
    </reaction>
</comment>
<dbReference type="PROSITE" id="PS01129">
    <property type="entry name" value="PSI_RLU"/>
    <property type="match status" value="1"/>
</dbReference>
<keyword evidence="7" id="KW-1185">Reference proteome</keyword>
<dbReference type="InterPro" id="IPR050188">
    <property type="entry name" value="RluA_PseudoU_synthase"/>
</dbReference>
<feature type="compositionally biased region" description="Polar residues" evidence="4">
    <location>
        <begin position="333"/>
        <end position="349"/>
    </location>
</feature>
<evidence type="ECO:0000259" key="5">
    <source>
        <dbReference type="Pfam" id="PF00849"/>
    </source>
</evidence>
<evidence type="ECO:0000256" key="3">
    <source>
        <dbReference type="ARBA" id="ARBA00033164"/>
    </source>
</evidence>